<keyword evidence="12" id="KW-1185">Reference proteome</keyword>
<feature type="transmembrane region" description="Helical" evidence="9">
    <location>
        <begin position="63"/>
        <end position="82"/>
    </location>
</feature>
<dbReference type="Proteomes" id="UP000307756">
    <property type="component" value="Unassembled WGS sequence"/>
</dbReference>
<dbReference type="GO" id="GO:0022857">
    <property type="term" value="F:transmembrane transporter activity"/>
    <property type="evidence" value="ECO:0007669"/>
    <property type="project" value="InterPro"/>
</dbReference>
<proteinExistence type="inferred from homology"/>
<feature type="transmembrane region" description="Helical" evidence="9">
    <location>
        <begin position="322"/>
        <end position="344"/>
    </location>
</feature>
<dbReference type="PANTHER" id="PTHR23535:SF2">
    <property type="entry name" value="SUGAR EFFLUX TRANSPORTER A-RELATED"/>
    <property type="match status" value="1"/>
</dbReference>
<feature type="transmembrane region" description="Helical" evidence="9">
    <location>
        <begin position="356"/>
        <end position="374"/>
    </location>
</feature>
<dbReference type="Pfam" id="PF07690">
    <property type="entry name" value="MFS_1"/>
    <property type="match status" value="1"/>
</dbReference>
<keyword evidence="4" id="KW-1003">Cell membrane</keyword>
<name>A0A4U1DAW1_9BACI</name>
<dbReference type="InterPro" id="IPR036259">
    <property type="entry name" value="MFS_trans_sf"/>
</dbReference>
<feature type="transmembrane region" description="Helical" evidence="9">
    <location>
        <begin position="94"/>
        <end position="112"/>
    </location>
</feature>
<dbReference type="GO" id="GO:0005886">
    <property type="term" value="C:plasma membrane"/>
    <property type="evidence" value="ECO:0007669"/>
    <property type="project" value="UniProtKB-SubCell"/>
</dbReference>
<dbReference type="InterPro" id="IPR011701">
    <property type="entry name" value="MFS"/>
</dbReference>
<feature type="transmembrane region" description="Helical" evidence="9">
    <location>
        <begin position="187"/>
        <end position="207"/>
    </location>
</feature>
<keyword evidence="8 9" id="KW-0472">Membrane</keyword>
<evidence type="ECO:0000256" key="6">
    <source>
        <dbReference type="ARBA" id="ARBA00022692"/>
    </source>
</evidence>
<dbReference type="EMBL" id="SWBM01000001">
    <property type="protein sequence ID" value="TKC19173.1"/>
    <property type="molecule type" value="Genomic_DNA"/>
</dbReference>
<evidence type="ECO:0000256" key="7">
    <source>
        <dbReference type="ARBA" id="ARBA00022989"/>
    </source>
</evidence>
<organism evidence="11 12">
    <name type="scientific">Robertmurraya kyonggiensis</name>
    <dbReference type="NCBI Taxonomy" id="1037680"/>
    <lineage>
        <taxon>Bacteria</taxon>
        <taxon>Bacillati</taxon>
        <taxon>Bacillota</taxon>
        <taxon>Bacilli</taxon>
        <taxon>Bacillales</taxon>
        <taxon>Bacillaceae</taxon>
        <taxon>Robertmurraya</taxon>
    </lineage>
</organism>
<reference evidence="11 12" key="1">
    <citation type="journal article" date="2011" name="J. Microbiol.">
        <title>Bacillus kyonggiensis sp. nov., isolated from soil of a lettuce field.</title>
        <authorList>
            <person name="Dong K."/>
            <person name="Lee S."/>
        </authorList>
    </citation>
    <scope>NUCLEOTIDE SEQUENCE [LARGE SCALE GENOMIC DNA]</scope>
    <source>
        <strain evidence="11 12">NB22</strain>
    </source>
</reference>
<feature type="transmembrane region" description="Helical" evidence="9">
    <location>
        <begin position="160"/>
        <end position="181"/>
    </location>
</feature>
<feature type="transmembrane region" description="Helical" evidence="9">
    <location>
        <begin position="271"/>
        <end position="291"/>
    </location>
</feature>
<dbReference type="PROSITE" id="PS50850">
    <property type="entry name" value="MFS"/>
    <property type="match status" value="1"/>
</dbReference>
<feature type="transmembrane region" description="Helical" evidence="9">
    <location>
        <begin position="232"/>
        <end position="251"/>
    </location>
</feature>
<feature type="transmembrane region" description="Helical" evidence="9">
    <location>
        <begin position="118"/>
        <end position="139"/>
    </location>
</feature>
<evidence type="ECO:0000313" key="12">
    <source>
        <dbReference type="Proteomes" id="UP000307756"/>
    </source>
</evidence>
<dbReference type="PANTHER" id="PTHR23535">
    <property type="entry name" value="SUGAR EFFLUX TRANSPORTER A-RELATED"/>
    <property type="match status" value="1"/>
</dbReference>
<dbReference type="InterPro" id="IPR020846">
    <property type="entry name" value="MFS_dom"/>
</dbReference>
<gene>
    <name evidence="11" type="ORF">FA727_06420</name>
</gene>
<comment type="similarity">
    <text evidence="2">Belongs to the major facilitator superfamily. Set transporter family.</text>
</comment>
<comment type="caution">
    <text evidence="11">The sequence shown here is derived from an EMBL/GenBank/DDBJ whole genome shotgun (WGS) entry which is preliminary data.</text>
</comment>
<evidence type="ECO:0000256" key="5">
    <source>
        <dbReference type="ARBA" id="ARBA00022597"/>
    </source>
</evidence>
<evidence type="ECO:0000256" key="8">
    <source>
        <dbReference type="ARBA" id="ARBA00023136"/>
    </source>
</evidence>
<evidence type="ECO:0000313" key="11">
    <source>
        <dbReference type="EMBL" id="TKC19173.1"/>
    </source>
</evidence>
<dbReference type="SUPFAM" id="SSF103473">
    <property type="entry name" value="MFS general substrate transporter"/>
    <property type="match status" value="1"/>
</dbReference>
<evidence type="ECO:0000256" key="1">
    <source>
        <dbReference type="ARBA" id="ARBA00004651"/>
    </source>
</evidence>
<evidence type="ECO:0000256" key="9">
    <source>
        <dbReference type="SAM" id="Phobius"/>
    </source>
</evidence>
<evidence type="ECO:0000256" key="3">
    <source>
        <dbReference type="ARBA" id="ARBA00022448"/>
    </source>
</evidence>
<keyword evidence="3" id="KW-0813">Transport</keyword>
<keyword evidence="6 9" id="KW-0812">Transmembrane</keyword>
<feature type="transmembrane region" description="Helical" evidence="9">
    <location>
        <begin position="386"/>
        <end position="405"/>
    </location>
</feature>
<dbReference type="PRINTS" id="PR01035">
    <property type="entry name" value="TCRTETA"/>
</dbReference>
<dbReference type="CDD" id="cd17471">
    <property type="entry name" value="MFS_Set"/>
    <property type="match status" value="1"/>
</dbReference>
<sequence length="422" mass="46330">MGKCYKFFPKEFIMKQKILFIWKIPSFPVLFLINTIFGLSMSFFAPFSSLFGIDEVGMSNASFGIFMTVMAIGGVTISSYIAKRSDTKTSRRKLLMITSITGVLGYTGFAFIRDYFTLMVVAFILLGTTAAAVPQLWAYARDALKAAEVPGKDTPFIMNVLRMFFALAWTVGPALGAWLLVAVDFKGLFLFAAAGYSLAFLTIVFSLKELEQQPSVAKTSLAVKNHITKPHIFAYLAAALLLAAATSIHMLNVPQLVTKVLGGTEMDVGVIFSVPPIFEVPFMIILGIIATKMDNGKLVKIGFGIAFTYFLLFSFVSETWQIYPLQILSAAQVSITSGIAVSYFQDFIPEAQGTATTLYMNATQIGQTVGYLLFGFLSEFIHYDNLVLIYALLVGIGLLFLVLLGKQKVTLPPPKINEMGMK</sequence>
<evidence type="ECO:0000256" key="4">
    <source>
        <dbReference type="ARBA" id="ARBA00022475"/>
    </source>
</evidence>
<accession>A0A4U1DAW1</accession>
<evidence type="ECO:0000259" key="10">
    <source>
        <dbReference type="PROSITE" id="PS50850"/>
    </source>
</evidence>
<dbReference type="InterPro" id="IPR001958">
    <property type="entry name" value="Tet-R_TetA/multi-R_MdtG-like"/>
</dbReference>
<feature type="domain" description="Major facilitator superfamily (MFS) profile" evidence="10">
    <location>
        <begin position="26"/>
        <end position="409"/>
    </location>
</feature>
<keyword evidence="5" id="KW-0762">Sugar transport</keyword>
<keyword evidence="7 9" id="KW-1133">Transmembrane helix</keyword>
<dbReference type="AlphaFoldDB" id="A0A4U1DAW1"/>
<feature type="transmembrane region" description="Helical" evidence="9">
    <location>
        <begin position="20"/>
        <end position="43"/>
    </location>
</feature>
<dbReference type="Gene3D" id="1.20.1250.20">
    <property type="entry name" value="MFS general substrate transporter like domains"/>
    <property type="match status" value="2"/>
</dbReference>
<protein>
    <submittedName>
        <fullName evidence="11">MFS transporter</fullName>
    </submittedName>
</protein>
<feature type="transmembrane region" description="Helical" evidence="9">
    <location>
        <begin position="298"/>
        <end position="316"/>
    </location>
</feature>
<evidence type="ECO:0000256" key="2">
    <source>
        <dbReference type="ARBA" id="ARBA00006523"/>
    </source>
</evidence>
<comment type="subcellular location">
    <subcellularLocation>
        <location evidence="1">Cell membrane</location>
        <topology evidence="1">Multi-pass membrane protein</topology>
    </subcellularLocation>
</comment>